<organism evidence="13 14">
    <name type="scientific">Solea senegalensis</name>
    <name type="common">Senegalese sole</name>
    <dbReference type="NCBI Taxonomy" id="28829"/>
    <lineage>
        <taxon>Eukaryota</taxon>
        <taxon>Metazoa</taxon>
        <taxon>Chordata</taxon>
        <taxon>Craniata</taxon>
        <taxon>Vertebrata</taxon>
        <taxon>Euteleostomi</taxon>
        <taxon>Actinopterygii</taxon>
        <taxon>Neopterygii</taxon>
        <taxon>Teleostei</taxon>
        <taxon>Neoteleostei</taxon>
        <taxon>Acanthomorphata</taxon>
        <taxon>Carangaria</taxon>
        <taxon>Pleuronectiformes</taxon>
        <taxon>Pleuronectoidei</taxon>
        <taxon>Soleidae</taxon>
        <taxon>Solea</taxon>
    </lineage>
</organism>
<dbReference type="InterPro" id="IPR002579">
    <property type="entry name" value="Met_Sox_Rdtase_MsrB_dom"/>
</dbReference>
<comment type="cofactor">
    <cofactor evidence="1">
        <name>Zn(2+)</name>
        <dbReference type="ChEBI" id="CHEBI:29105"/>
    </cofactor>
</comment>
<dbReference type="PANTHER" id="PTHR46618:SF1">
    <property type="entry name" value="ARMADILLO REPEAT-CONTAINING PROTEIN 3"/>
    <property type="match status" value="1"/>
</dbReference>
<dbReference type="InterPro" id="IPR055164">
    <property type="entry name" value="EDR1/CTR1/ARMC3-like_pept-like"/>
</dbReference>
<protein>
    <recommendedName>
        <fullName evidence="9">Peptide methionine sulfoxide reductase B1, chloroplastic</fullName>
        <ecNumber evidence="3">1.8.4.12</ecNumber>
    </recommendedName>
</protein>
<dbReference type="AlphaFoldDB" id="A0AAV6T427"/>
<dbReference type="GO" id="GO:0006979">
    <property type="term" value="P:response to oxidative stress"/>
    <property type="evidence" value="ECO:0007669"/>
    <property type="project" value="UniProtKB-ARBA"/>
</dbReference>
<dbReference type="Pfam" id="PF01641">
    <property type="entry name" value="SelR"/>
    <property type="match status" value="1"/>
</dbReference>
<dbReference type="EC" id="1.8.4.12" evidence="3"/>
<feature type="repeat" description="ARM" evidence="10">
    <location>
        <begin position="180"/>
        <end position="207"/>
    </location>
</feature>
<evidence type="ECO:0000256" key="9">
    <source>
        <dbReference type="ARBA" id="ARBA00067474"/>
    </source>
</evidence>
<evidence type="ECO:0000256" key="5">
    <source>
        <dbReference type="ARBA" id="ARBA00022737"/>
    </source>
</evidence>
<name>A0AAV6T427_SOLSE</name>
<evidence type="ECO:0000256" key="3">
    <source>
        <dbReference type="ARBA" id="ARBA00012499"/>
    </source>
</evidence>
<evidence type="ECO:0000256" key="11">
    <source>
        <dbReference type="SAM" id="MobiDB-lite"/>
    </source>
</evidence>
<feature type="repeat" description="ARM" evidence="10">
    <location>
        <begin position="511"/>
        <end position="553"/>
    </location>
</feature>
<dbReference type="GO" id="GO:0046872">
    <property type="term" value="F:metal ion binding"/>
    <property type="evidence" value="ECO:0007669"/>
    <property type="project" value="UniProtKB-KW"/>
</dbReference>
<reference evidence="13 14" key="1">
    <citation type="journal article" date="2021" name="Sci. Rep.">
        <title>Chromosome anchoring in Senegalese sole (Solea senegalensis) reveals sex-associated markers and genome rearrangements in flatfish.</title>
        <authorList>
            <person name="Guerrero-Cozar I."/>
            <person name="Gomez-Garrido J."/>
            <person name="Berbel C."/>
            <person name="Martinez-Blanch J.F."/>
            <person name="Alioto T."/>
            <person name="Claros M.G."/>
            <person name="Gagnaire P.A."/>
            <person name="Manchado M."/>
        </authorList>
    </citation>
    <scope>NUCLEOTIDE SEQUENCE [LARGE SCALE GENOMIC DNA]</scope>
    <source>
        <strain evidence="13">Sse05_10M</strain>
    </source>
</reference>
<evidence type="ECO:0000256" key="6">
    <source>
        <dbReference type="ARBA" id="ARBA00022833"/>
    </source>
</evidence>
<keyword evidence="14" id="KW-1185">Reference proteome</keyword>
<evidence type="ECO:0000256" key="4">
    <source>
        <dbReference type="ARBA" id="ARBA00022723"/>
    </source>
</evidence>
<dbReference type="Proteomes" id="UP000693946">
    <property type="component" value="Linkage Group LG1"/>
</dbReference>
<evidence type="ECO:0000256" key="8">
    <source>
        <dbReference type="ARBA" id="ARBA00048488"/>
    </source>
</evidence>
<feature type="repeat" description="ARM" evidence="10">
    <location>
        <begin position="387"/>
        <end position="419"/>
    </location>
</feature>
<feature type="region of interest" description="Disordered" evidence="11">
    <location>
        <begin position="45"/>
        <end position="78"/>
    </location>
</feature>
<evidence type="ECO:0000256" key="7">
    <source>
        <dbReference type="ARBA" id="ARBA00023002"/>
    </source>
</evidence>
<evidence type="ECO:0000256" key="2">
    <source>
        <dbReference type="ARBA" id="ARBA00007174"/>
    </source>
</evidence>
<dbReference type="EMBL" id="JAGKHQ010000001">
    <property type="protein sequence ID" value="KAG7524087.1"/>
    <property type="molecule type" value="Genomic_DNA"/>
</dbReference>
<dbReference type="Pfam" id="PF00514">
    <property type="entry name" value="Arm"/>
    <property type="match status" value="4"/>
</dbReference>
<keyword evidence="4" id="KW-0479">Metal-binding</keyword>
<proteinExistence type="inferred from homology"/>
<feature type="domain" description="MsrB" evidence="12">
    <location>
        <begin position="869"/>
        <end position="998"/>
    </location>
</feature>
<dbReference type="PROSITE" id="PS50176">
    <property type="entry name" value="ARM_REPEAT"/>
    <property type="match status" value="5"/>
</dbReference>
<feature type="repeat" description="ARM" evidence="10">
    <location>
        <begin position="221"/>
        <end position="263"/>
    </location>
</feature>
<gene>
    <name evidence="13" type="ORF">JOB18_006724</name>
</gene>
<sequence>MSFEVRPMAAVAIATQRHPFLNIKLIPIPLVGWYSSSFPVEKEQLMQNTKEEEEQQGKENHTMGKKAGKKKEVETPPQETFDTLLRDEDKIALLGLGVLEPLCQLITHSNKLIRRNAFMALGNMAMNGDVKNALKKMDVIPSIIINLSPDEDIVVHEFATLCLAALSVDFVCKVKIFDNNGLPPLIQLLSSSDPDVQKNSLDVVFNLVQAYQYRVVVHLLGGIPPLLELLNSEFPVIQHLALKTLQNVTTDKDTRGTFREEQGFERIMDTLDNMDFGDLHAEALRVVANCLSDTESVHLIHERGGLARLMEFLLMPSMPEIQSNAVKCIARIALSSENRKLLHEQNVENVLVELLSTEDITVKTSACQAVTAMSFHLSSKERFRDLGAIPVMVELLKSESLKLREAATQVLCNLTHNNQLNSLAVYTAKGHKFLIQQLCGSCPRAVANSAATLGTMARQEVIRCSILSHGAVQALVEPLKSKDTDVLVNTTLCLSLLSSDAEARSELQSSGGLPPLVNLLQTYNKEVLHNACLAISVLARDEPAAAEMCRYGALEMLQEINMSVNRRSNFSETAMKSLLDSNLSVKYSLTGQLASTDIISDGFYDAGKGRAGQRVLTLEEFANQPLNQRRPIIVVSTAYESSHDHVLIQRKKGKHLKLRDDISLQSLVKTTKECILPLDDEREQYAALARLVSEAMGGEVKREKLHEFAWVLHISELKSQLQSNIIPIGLIKRGFYCHRALLFKYLADCIRVSSTLVRGEYDRAWNEVFFFTGNRARIGHCSQPSRYIVDLMHQPGSLLAANDPAATSHSTAAAEAAANMSRLVARLAVAVSQRATVAKSGISSWRIPILFRPVSTCQGLRSLTRYNETTDWKKKLTPEQYVVTREKATEEPFSGIYLNHCEVGMYHCACCDIPLFSSEAKYDSGTGWPAFKEAHGTWGSDESHASVIRRPDNSLGSTGTEVLCKNCDAHLGHVFEDGPDPTGQRFCINSVALTFKSKDGHKPEENS</sequence>
<comment type="caution">
    <text evidence="13">The sequence shown here is derived from an EMBL/GenBank/DDBJ whole genome shotgun (WGS) entry which is preliminary data.</text>
</comment>
<keyword evidence="7" id="KW-0560">Oxidoreductase</keyword>
<evidence type="ECO:0000313" key="14">
    <source>
        <dbReference type="Proteomes" id="UP000693946"/>
    </source>
</evidence>
<dbReference type="GO" id="GO:0033743">
    <property type="term" value="F:peptide-methionine (R)-S-oxide reductase activity"/>
    <property type="evidence" value="ECO:0007669"/>
    <property type="project" value="UniProtKB-EC"/>
</dbReference>
<evidence type="ECO:0000313" key="13">
    <source>
        <dbReference type="EMBL" id="KAG7524087.1"/>
    </source>
</evidence>
<keyword evidence="6" id="KW-0862">Zinc</keyword>
<evidence type="ECO:0000259" key="12">
    <source>
        <dbReference type="PROSITE" id="PS51790"/>
    </source>
</evidence>
<keyword evidence="5" id="KW-0677">Repeat</keyword>
<dbReference type="InterPro" id="IPR052441">
    <property type="entry name" value="Armadillo-Ser/Thr_Kinase"/>
</dbReference>
<evidence type="ECO:0000256" key="1">
    <source>
        <dbReference type="ARBA" id="ARBA00001947"/>
    </source>
</evidence>
<comment type="catalytic activity">
    <reaction evidence="8">
        <text>L-methionyl-[protein] + [thioredoxin]-disulfide + H2O = L-methionyl-(R)-S-oxide-[protein] + [thioredoxin]-dithiol</text>
        <dbReference type="Rhea" id="RHEA:24164"/>
        <dbReference type="Rhea" id="RHEA-COMP:10698"/>
        <dbReference type="Rhea" id="RHEA-COMP:10700"/>
        <dbReference type="Rhea" id="RHEA-COMP:12313"/>
        <dbReference type="Rhea" id="RHEA-COMP:12314"/>
        <dbReference type="ChEBI" id="CHEBI:15377"/>
        <dbReference type="ChEBI" id="CHEBI:16044"/>
        <dbReference type="ChEBI" id="CHEBI:29950"/>
        <dbReference type="ChEBI" id="CHEBI:45764"/>
        <dbReference type="ChEBI" id="CHEBI:50058"/>
        <dbReference type="EC" id="1.8.4.12"/>
    </reaction>
</comment>
<dbReference type="PANTHER" id="PTHR46618">
    <property type="entry name" value="ARMADILLO REPEAT-CONTAINING PROTEIN 3"/>
    <property type="match status" value="1"/>
</dbReference>
<evidence type="ECO:0000256" key="10">
    <source>
        <dbReference type="PROSITE-ProRule" id="PRU00259"/>
    </source>
</evidence>
<dbReference type="NCBIfam" id="TIGR00357">
    <property type="entry name" value="peptide-methionine (R)-S-oxide reductase MsrB"/>
    <property type="match status" value="1"/>
</dbReference>
<dbReference type="PROSITE" id="PS51790">
    <property type="entry name" value="MSRB"/>
    <property type="match status" value="1"/>
</dbReference>
<dbReference type="FunFam" id="2.170.150.20:FF:000001">
    <property type="entry name" value="Peptide methionine sulfoxide reductase MsrB"/>
    <property type="match status" value="1"/>
</dbReference>
<comment type="similarity">
    <text evidence="2">Belongs to the MsrB Met sulfoxide reductase family.</text>
</comment>
<dbReference type="InterPro" id="IPR000225">
    <property type="entry name" value="Armadillo"/>
</dbReference>
<dbReference type="Pfam" id="PF14381">
    <property type="entry name" value="EDR1_CTR1_ARMC3_pept"/>
    <property type="match status" value="1"/>
</dbReference>
<accession>A0AAV6T427</accession>
<dbReference type="SMART" id="SM00185">
    <property type="entry name" value="ARM"/>
    <property type="match status" value="10"/>
</dbReference>
<feature type="repeat" description="ARM" evidence="10">
    <location>
        <begin position="470"/>
        <end position="512"/>
    </location>
</feature>